<organism evidence="2 3">
    <name type="scientific">Magnetospirillum moscoviense</name>
    <dbReference type="NCBI Taxonomy" id="1437059"/>
    <lineage>
        <taxon>Bacteria</taxon>
        <taxon>Pseudomonadati</taxon>
        <taxon>Pseudomonadota</taxon>
        <taxon>Alphaproteobacteria</taxon>
        <taxon>Rhodospirillales</taxon>
        <taxon>Rhodospirillaceae</taxon>
        <taxon>Magnetospirillum</taxon>
    </lineage>
</organism>
<gene>
    <name evidence="2" type="ORF">A6A05_12875</name>
</gene>
<dbReference type="Proteomes" id="UP000078543">
    <property type="component" value="Unassembled WGS sequence"/>
</dbReference>
<dbReference type="AlphaFoldDB" id="A0A178MMZ5"/>
<keyword evidence="3" id="KW-1185">Reference proteome</keyword>
<dbReference type="CDD" id="cd00077">
    <property type="entry name" value="HDc"/>
    <property type="match status" value="1"/>
</dbReference>
<comment type="caution">
    <text evidence="2">The sequence shown here is derived from an EMBL/GenBank/DDBJ whole genome shotgun (WGS) entry which is preliminary data.</text>
</comment>
<dbReference type="GO" id="GO:0004112">
    <property type="term" value="F:cyclic-nucleotide phosphodiesterase activity"/>
    <property type="evidence" value="ECO:0007669"/>
    <property type="project" value="TreeGrafter"/>
</dbReference>
<protein>
    <recommendedName>
        <fullName evidence="1">HD-GYP domain-containing protein</fullName>
    </recommendedName>
</protein>
<dbReference type="Pfam" id="PF13487">
    <property type="entry name" value="HD_5"/>
    <property type="match status" value="1"/>
</dbReference>
<evidence type="ECO:0000313" key="2">
    <source>
        <dbReference type="EMBL" id="OAN49913.1"/>
    </source>
</evidence>
<name>A0A178MMZ5_9PROT</name>
<dbReference type="PANTHER" id="PTHR43155">
    <property type="entry name" value="CYCLIC DI-GMP PHOSPHODIESTERASE PA4108-RELATED"/>
    <property type="match status" value="1"/>
</dbReference>
<dbReference type="PROSITE" id="PS51832">
    <property type="entry name" value="HD_GYP"/>
    <property type="match status" value="1"/>
</dbReference>
<dbReference type="SUPFAM" id="SSF109604">
    <property type="entry name" value="HD-domain/PDEase-like"/>
    <property type="match status" value="1"/>
</dbReference>
<evidence type="ECO:0000313" key="3">
    <source>
        <dbReference type="Proteomes" id="UP000078543"/>
    </source>
</evidence>
<feature type="domain" description="HD-GYP" evidence="1">
    <location>
        <begin position="1"/>
        <end position="83"/>
    </location>
</feature>
<reference evidence="2 3" key="1">
    <citation type="submission" date="2016-04" db="EMBL/GenBank/DDBJ databases">
        <title>Draft genome sequence of freshwater magnetotactic bacteria Magnetospirillum marisnigri SP-1 and Magnetospirillum moscoviense BB-1.</title>
        <authorList>
            <person name="Koziaeva V."/>
            <person name="Dziuba M.V."/>
            <person name="Ivanov T.M."/>
            <person name="Kuznetsov B."/>
            <person name="Grouzdev D.S."/>
        </authorList>
    </citation>
    <scope>NUCLEOTIDE SEQUENCE [LARGE SCALE GENOMIC DNA]</scope>
    <source>
        <strain evidence="2 3">BB-1</strain>
    </source>
</reference>
<dbReference type="PANTHER" id="PTHR43155:SF1">
    <property type="entry name" value="3'3'-CGAMP-SPECIFIC PHOSPHODIESTERASE 1"/>
    <property type="match status" value="1"/>
</dbReference>
<dbReference type="STRING" id="1437059.A6A05_12875"/>
<evidence type="ECO:0000259" key="1">
    <source>
        <dbReference type="PROSITE" id="PS51832"/>
    </source>
</evidence>
<proteinExistence type="predicted"/>
<sequence length="86" mass="9698">MNGTGYPFGWTAERIDTETRILTMCDIFQALCQIRPYRGRLPVDDVVAIMQTMVTAGELDPSIFRVVLANRTELYKIAIREGMEAG</sequence>
<dbReference type="EMBL" id="LWQU01000142">
    <property type="protein sequence ID" value="OAN49913.1"/>
    <property type="molecule type" value="Genomic_DNA"/>
</dbReference>
<dbReference type="InterPro" id="IPR003607">
    <property type="entry name" value="HD/PDEase_dom"/>
</dbReference>
<dbReference type="InterPro" id="IPR037522">
    <property type="entry name" value="HD_GYP_dom"/>
</dbReference>
<dbReference type="Gene3D" id="1.10.3210.10">
    <property type="entry name" value="Hypothetical protein af1432"/>
    <property type="match status" value="1"/>
</dbReference>
<dbReference type="GO" id="GO:0009214">
    <property type="term" value="P:cyclic nucleotide catabolic process"/>
    <property type="evidence" value="ECO:0007669"/>
    <property type="project" value="TreeGrafter"/>
</dbReference>
<accession>A0A178MMZ5</accession>